<dbReference type="NCBIfam" id="TIGR02817">
    <property type="entry name" value="adh_fam_1"/>
    <property type="match status" value="1"/>
</dbReference>
<comment type="caution">
    <text evidence="3">The sequence shown here is derived from an EMBL/GenBank/DDBJ whole genome shotgun (WGS) entry which is preliminary data.</text>
</comment>
<accession>A0A934VB97</accession>
<reference evidence="3" key="1">
    <citation type="submission" date="2021-01" db="EMBL/GenBank/DDBJ databases">
        <title>Modified the classification status of verrucomicrobia.</title>
        <authorList>
            <person name="Feng X."/>
        </authorList>
    </citation>
    <scope>NUCLEOTIDE SEQUENCE</scope>
    <source>
        <strain evidence="3">JCM 18052</strain>
    </source>
</reference>
<dbReference type="RefSeq" id="WP_200350153.1">
    <property type="nucleotide sequence ID" value="NZ_BAABHZ010000005.1"/>
</dbReference>
<dbReference type="InterPro" id="IPR011032">
    <property type="entry name" value="GroES-like_sf"/>
</dbReference>
<dbReference type="GO" id="GO:0008270">
    <property type="term" value="F:zinc ion binding"/>
    <property type="evidence" value="ECO:0007669"/>
    <property type="project" value="InterPro"/>
</dbReference>
<dbReference type="SUPFAM" id="SSF51735">
    <property type="entry name" value="NAD(P)-binding Rossmann-fold domains"/>
    <property type="match status" value="1"/>
</dbReference>
<organism evidence="3 4">
    <name type="scientific">Luteolibacter yonseiensis</name>
    <dbReference type="NCBI Taxonomy" id="1144680"/>
    <lineage>
        <taxon>Bacteria</taxon>
        <taxon>Pseudomonadati</taxon>
        <taxon>Verrucomicrobiota</taxon>
        <taxon>Verrucomicrobiia</taxon>
        <taxon>Verrucomicrobiales</taxon>
        <taxon>Verrucomicrobiaceae</taxon>
        <taxon>Luteolibacter</taxon>
    </lineage>
</organism>
<protein>
    <recommendedName>
        <fullName evidence="1">Zinc-type alcohol dehydrogenase-like protein</fullName>
    </recommendedName>
</protein>
<dbReference type="GO" id="GO:0016491">
    <property type="term" value="F:oxidoreductase activity"/>
    <property type="evidence" value="ECO:0007669"/>
    <property type="project" value="UniProtKB-KW"/>
</dbReference>
<dbReference type="Pfam" id="PF08240">
    <property type="entry name" value="ADH_N"/>
    <property type="match status" value="1"/>
</dbReference>
<dbReference type="PANTHER" id="PTHR11695">
    <property type="entry name" value="ALCOHOL DEHYDROGENASE RELATED"/>
    <property type="match status" value="1"/>
</dbReference>
<evidence type="ECO:0000259" key="2">
    <source>
        <dbReference type="SMART" id="SM00829"/>
    </source>
</evidence>
<dbReference type="InterPro" id="IPR050700">
    <property type="entry name" value="YIM1/Zinc_Alcohol_DH_Fams"/>
</dbReference>
<keyword evidence="4" id="KW-1185">Reference proteome</keyword>
<dbReference type="InterPro" id="IPR036291">
    <property type="entry name" value="NAD(P)-bd_dom_sf"/>
</dbReference>
<sequence>MRAIGARQFLPTGDEGSLVEFEAEMPVMGPLDLLVKVRSVAVNPVDAKIRKSLGAEPLEVPRILGFDAAGLVEAMGAEVTGFSAKDEVFYAGDVTRAGSNSEYQVVDSRLVARKPRSLSFAEAASLPLVGLTAWELLFEQMGIDPEGGDAGKAILVINGAGGVGSALIPLARSAGLVVVATASRPTTANWCEALGADHVINHREPLRPQAEALGITEFPYIANLYDTELYWETTADLLAPLGSLGLIVETSRPMDIGNPLRLKSPRIVWEYMPARSRFRTADMHRQGEILAEIARRCDAGSFPNIVTRIFDKITPENLRTAHEAMENGSAHGKWVLNEW</sequence>
<dbReference type="SMART" id="SM00829">
    <property type="entry name" value="PKS_ER"/>
    <property type="match status" value="1"/>
</dbReference>
<dbReference type="CDD" id="cd08252">
    <property type="entry name" value="AL_MDR"/>
    <property type="match status" value="1"/>
</dbReference>
<gene>
    <name evidence="3" type="ORF">JIN84_06145</name>
</gene>
<dbReference type="InterPro" id="IPR014182">
    <property type="entry name" value="ADH_Zn_typ-1"/>
</dbReference>
<evidence type="ECO:0000313" key="3">
    <source>
        <dbReference type="EMBL" id="MBK1815184.1"/>
    </source>
</evidence>
<name>A0A934VB97_9BACT</name>
<dbReference type="InterPro" id="IPR013154">
    <property type="entry name" value="ADH-like_N"/>
</dbReference>
<dbReference type="Gene3D" id="3.90.180.10">
    <property type="entry name" value="Medium-chain alcohol dehydrogenases, catalytic domain"/>
    <property type="match status" value="1"/>
</dbReference>
<evidence type="ECO:0000256" key="1">
    <source>
        <dbReference type="RuleBase" id="RU364000"/>
    </source>
</evidence>
<dbReference type="InterPro" id="IPR020843">
    <property type="entry name" value="ER"/>
</dbReference>
<keyword evidence="1" id="KW-0862">Zinc</keyword>
<dbReference type="EMBL" id="JAENIK010000005">
    <property type="protein sequence ID" value="MBK1815184.1"/>
    <property type="molecule type" value="Genomic_DNA"/>
</dbReference>
<dbReference type="Proteomes" id="UP000600139">
    <property type="component" value="Unassembled WGS sequence"/>
</dbReference>
<dbReference type="AlphaFoldDB" id="A0A934VB97"/>
<dbReference type="Pfam" id="PF13602">
    <property type="entry name" value="ADH_zinc_N_2"/>
    <property type="match status" value="1"/>
</dbReference>
<keyword evidence="1" id="KW-0479">Metal-binding</keyword>
<keyword evidence="1" id="KW-0560">Oxidoreductase</keyword>
<feature type="domain" description="Enoyl reductase (ER)" evidence="2">
    <location>
        <begin position="16"/>
        <end position="336"/>
    </location>
</feature>
<dbReference type="PANTHER" id="PTHR11695:SF294">
    <property type="entry name" value="RETICULON-4-INTERACTING PROTEIN 1, MITOCHONDRIAL"/>
    <property type="match status" value="1"/>
</dbReference>
<comment type="similarity">
    <text evidence="1">Belongs to the zinc-containing alcohol dehydrogenase family. Quinone oxidoreductase subfamily.</text>
</comment>
<dbReference type="SUPFAM" id="SSF50129">
    <property type="entry name" value="GroES-like"/>
    <property type="match status" value="1"/>
</dbReference>
<proteinExistence type="inferred from homology"/>
<dbReference type="Gene3D" id="3.40.50.720">
    <property type="entry name" value="NAD(P)-binding Rossmann-like Domain"/>
    <property type="match status" value="1"/>
</dbReference>
<evidence type="ECO:0000313" key="4">
    <source>
        <dbReference type="Proteomes" id="UP000600139"/>
    </source>
</evidence>